<proteinExistence type="predicted"/>
<gene>
    <name evidence="1" type="ORF">ACFP1Z_30870</name>
</gene>
<organism evidence="1 2">
    <name type="scientific">Streptomyces gamaensis</name>
    <dbReference type="NCBI Taxonomy" id="1763542"/>
    <lineage>
        <taxon>Bacteria</taxon>
        <taxon>Bacillati</taxon>
        <taxon>Actinomycetota</taxon>
        <taxon>Actinomycetes</taxon>
        <taxon>Kitasatosporales</taxon>
        <taxon>Streptomycetaceae</taxon>
        <taxon>Streptomyces</taxon>
    </lineage>
</organism>
<protein>
    <submittedName>
        <fullName evidence="1">Uncharacterized protein</fullName>
    </submittedName>
</protein>
<dbReference type="EMBL" id="JBHSPB010000030">
    <property type="protein sequence ID" value="MFC5724566.1"/>
    <property type="molecule type" value="Genomic_DNA"/>
</dbReference>
<dbReference type="RefSeq" id="WP_390321028.1">
    <property type="nucleotide sequence ID" value="NZ_JBHSPB010000030.1"/>
</dbReference>
<keyword evidence="2" id="KW-1185">Reference proteome</keyword>
<name>A0ABW0Z6W7_9ACTN</name>
<evidence type="ECO:0000313" key="1">
    <source>
        <dbReference type="EMBL" id="MFC5724566.1"/>
    </source>
</evidence>
<dbReference type="Proteomes" id="UP001596083">
    <property type="component" value="Unassembled WGS sequence"/>
</dbReference>
<accession>A0ABW0Z6W7</accession>
<comment type="caution">
    <text evidence="1">The sequence shown here is derived from an EMBL/GenBank/DDBJ whole genome shotgun (WGS) entry which is preliminary data.</text>
</comment>
<reference evidence="2" key="1">
    <citation type="journal article" date="2019" name="Int. J. Syst. Evol. Microbiol.">
        <title>The Global Catalogue of Microorganisms (GCM) 10K type strain sequencing project: providing services to taxonomists for standard genome sequencing and annotation.</title>
        <authorList>
            <consortium name="The Broad Institute Genomics Platform"/>
            <consortium name="The Broad Institute Genome Sequencing Center for Infectious Disease"/>
            <person name="Wu L."/>
            <person name="Ma J."/>
        </authorList>
    </citation>
    <scope>NUCLEOTIDE SEQUENCE [LARGE SCALE GENOMIC DNA]</scope>
    <source>
        <strain evidence="2">CGMCC 4.7304</strain>
    </source>
</reference>
<sequence length="79" mass="8178">MVGYRAVAAAEQSGSAVVVASAARHLEDAMTHHGQAPAAVVFAAATARRLQDGLLERCPDVLLVRATLVSITSCASVYQ</sequence>
<evidence type="ECO:0000313" key="2">
    <source>
        <dbReference type="Proteomes" id="UP001596083"/>
    </source>
</evidence>